<keyword evidence="5" id="KW-1185">Reference proteome</keyword>
<feature type="compositionally biased region" description="Basic and acidic residues" evidence="2">
    <location>
        <begin position="477"/>
        <end position="497"/>
    </location>
</feature>
<evidence type="ECO:0000256" key="2">
    <source>
        <dbReference type="SAM" id="MobiDB-lite"/>
    </source>
</evidence>
<sequence>MLPVLSLSLLTFLSFLEEMQHPDDHSAGRMGQSWSRYYGPEVTQESDDECWEEDPRVKRLRANGRLPPARAGREGLARAIRDFGWELVVPQGGRKRPVRLRSSWSSKDTRDYRKGYPGKRSNPGVNENYKFYMNELKSKPDGDYIDNIHRDWWGDYKRLEMHHGYIQWLFPIREEGMNWQAMELQEHEIKLIMENPEAHARILKSYELMLDFYGMKLKNKMTGEIVRSENWEERLSHLNNSYHNYLRITRMLKCLGEFGYEHLKAPFIHFVLREALVEKTLSNTIESCLDYWLHTIVRKEDRIGLLCLADQLWDVDPAKEAGKSTKGAGKGHAAKNAGKESAGKDIAKGRPAKAAKKDEGTKTEEKDEVAKEDGEASKCTENSSKTEGDKKTETDVGGMGDCPREDGDGQEENDVVMEPAGEAEDTACTDHPVQETEKHQSAKSVTKSGEEVMEQEIESEKSSPKTDTKNTDAGNTEEGKDEVTTKTDSKDIPEGSE</sequence>
<feature type="compositionally biased region" description="Basic and acidic residues" evidence="2">
    <location>
        <begin position="337"/>
        <end position="348"/>
    </location>
</feature>
<dbReference type="PANTHER" id="PTHR14015">
    <property type="entry name" value="OPIOID GROWTH FACTOR RECEPTOR OGFR ZETA-TYPE OPIOID RECEPTOR"/>
    <property type="match status" value="1"/>
</dbReference>
<evidence type="ECO:0000313" key="5">
    <source>
        <dbReference type="Proteomes" id="UP000001554"/>
    </source>
</evidence>
<dbReference type="KEGG" id="bfo:118405687"/>
<dbReference type="AlphaFoldDB" id="A0A9J7HKA3"/>
<evidence type="ECO:0000313" key="6">
    <source>
        <dbReference type="RefSeq" id="XP_035661194.1"/>
    </source>
</evidence>
<protein>
    <submittedName>
        <fullName evidence="6">Opioid growth factor receptor-like protein 1</fullName>
    </submittedName>
</protein>
<accession>A0A9J7HKA3</accession>
<reference evidence="6" key="2">
    <citation type="submission" date="2025-08" db="UniProtKB">
        <authorList>
            <consortium name="RefSeq"/>
        </authorList>
    </citation>
    <scope>IDENTIFICATION</scope>
    <source>
        <strain evidence="6">S238N-H82</strain>
        <tissue evidence="6">Testes</tissue>
    </source>
</reference>
<dbReference type="GO" id="GO:0016020">
    <property type="term" value="C:membrane"/>
    <property type="evidence" value="ECO:0007669"/>
    <property type="project" value="InterPro"/>
</dbReference>
<evidence type="ECO:0000259" key="4">
    <source>
        <dbReference type="Pfam" id="PF04664"/>
    </source>
</evidence>
<feature type="compositionally biased region" description="Basic and acidic residues" evidence="2">
    <location>
        <begin position="355"/>
        <end position="394"/>
    </location>
</feature>
<reference evidence="5" key="1">
    <citation type="journal article" date="2020" name="Nat. Ecol. Evol.">
        <title>Deeply conserved synteny resolves early events in vertebrate evolution.</title>
        <authorList>
            <person name="Simakov O."/>
            <person name="Marletaz F."/>
            <person name="Yue J.X."/>
            <person name="O'Connell B."/>
            <person name="Jenkins J."/>
            <person name="Brandt A."/>
            <person name="Calef R."/>
            <person name="Tung C.H."/>
            <person name="Huang T.K."/>
            <person name="Schmutz J."/>
            <person name="Satoh N."/>
            <person name="Yu J.K."/>
            <person name="Putnam N.H."/>
            <person name="Green R.E."/>
            <person name="Rokhsar D.S."/>
        </authorList>
    </citation>
    <scope>NUCLEOTIDE SEQUENCE [LARGE SCALE GENOMIC DNA]</scope>
    <source>
        <strain evidence="5">S238N-H82</strain>
    </source>
</reference>
<comment type="similarity">
    <text evidence="1">Belongs to the opioid growth factor receptor family.</text>
</comment>
<feature type="compositionally biased region" description="Basic and acidic residues" evidence="2">
    <location>
        <begin position="458"/>
        <end position="470"/>
    </location>
</feature>
<dbReference type="RefSeq" id="XP_035661194.1">
    <property type="nucleotide sequence ID" value="XM_035805301.1"/>
</dbReference>
<organism evidence="5 6">
    <name type="scientific">Branchiostoma floridae</name>
    <name type="common">Florida lancelet</name>
    <name type="synonym">Amphioxus</name>
    <dbReference type="NCBI Taxonomy" id="7739"/>
    <lineage>
        <taxon>Eukaryota</taxon>
        <taxon>Metazoa</taxon>
        <taxon>Chordata</taxon>
        <taxon>Cephalochordata</taxon>
        <taxon>Leptocardii</taxon>
        <taxon>Amphioxiformes</taxon>
        <taxon>Branchiostomatidae</taxon>
        <taxon>Branchiostoma</taxon>
    </lineage>
</organism>
<dbReference type="Pfam" id="PF04664">
    <property type="entry name" value="OGFr_N"/>
    <property type="match status" value="1"/>
</dbReference>
<feature type="domain" description="Opioid growth factor receptor (OGFr) conserved" evidence="4">
    <location>
        <begin position="126"/>
        <end position="314"/>
    </location>
</feature>
<evidence type="ECO:0000256" key="3">
    <source>
        <dbReference type="SAM" id="SignalP"/>
    </source>
</evidence>
<dbReference type="GeneID" id="118405687"/>
<keyword evidence="3" id="KW-0732">Signal</keyword>
<dbReference type="GO" id="GO:0140625">
    <property type="term" value="F:opioid growth factor receptor activity"/>
    <property type="evidence" value="ECO:0007669"/>
    <property type="project" value="InterPro"/>
</dbReference>
<proteinExistence type="inferred from homology"/>
<gene>
    <name evidence="6" type="primary">LOC118405687</name>
</gene>
<evidence type="ECO:0000256" key="1">
    <source>
        <dbReference type="ARBA" id="ARBA00010365"/>
    </source>
</evidence>
<dbReference type="PANTHER" id="PTHR14015:SF2">
    <property type="entry name" value="OPIOID GROWTH FACTOR RECEPTOR (OGFR) CONSERVED DOMAIN-CONTAINING PROTEIN"/>
    <property type="match status" value="1"/>
</dbReference>
<dbReference type="Proteomes" id="UP000001554">
    <property type="component" value="Chromosome 2"/>
</dbReference>
<name>A0A9J7HKA3_BRAFL</name>
<feature type="chain" id="PRO_5039927707" evidence="3">
    <location>
        <begin position="19"/>
        <end position="497"/>
    </location>
</feature>
<feature type="region of interest" description="Disordered" evidence="2">
    <location>
        <begin position="98"/>
        <end position="121"/>
    </location>
</feature>
<feature type="compositionally biased region" description="Acidic residues" evidence="2">
    <location>
        <begin position="408"/>
        <end position="427"/>
    </location>
</feature>
<dbReference type="OrthoDB" id="9030204at2759"/>
<dbReference type="InterPro" id="IPR006757">
    <property type="entry name" value="OGF_rcpt"/>
</dbReference>
<dbReference type="InterPro" id="IPR039574">
    <property type="entry name" value="OGFr"/>
</dbReference>
<feature type="signal peptide" evidence="3">
    <location>
        <begin position="1"/>
        <end position="18"/>
    </location>
</feature>
<feature type="region of interest" description="Disordered" evidence="2">
    <location>
        <begin position="320"/>
        <end position="497"/>
    </location>
</feature>